<dbReference type="GeneID" id="42039836"/>
<name>X0J793_FUSO5</name>
<protein>
    <submittedName>
        <fullName evidence="1">Uncharacterized protein</fullName>
    </submittedName>
</protein>
<proteinExistence type="predicted"/>
<dbReference type="EMBL" id="JH658309">
    <property type="protein sequence ID" value="EXL92221.1"/>
    <property type="molecule type" value="Genomic_DNA"/>
</dbReference>
<reference evidence="1" key="1">
    <citation type="submission" date="2011-11" db="EMBL/GenBank/DDBJ databases">
        <title>The Genome Sequence of Fusarium oxysporum II5.</title>
        <authorList>
            <consortium name="The Broad Institute Genome Sequencing Platform"/>
            <person name="Ma L.-J."/>
            <person name="Gale L.R."/>
            <person name="Schwartz D.C."/>
            <person name="Zhou S."/>
            <person name="Corby-Kistler H."/>
            <person name="Young S.K."/>
            <person name="Zeng Q."/>
            <person name="Gargeya S."/>
            <person name="Fitzgerald M."/>
            <person name="Haas B."/>
            <person name="Abouelleil A."/>
            <person name="Alvarado L."/>
            <person name="Arachchi H.M."/>
            <person name="Berlin A."/>
            <person name="Brown A."/>
            <person name="Chapman S.B."/>
            <person name="Chen Z."/>
            <person name="Dunbar C."/>
            <person name="Freedman E."/>
            <person name="Gearin G."/>
            <person name="Goldberg J."/>
            <person name="Griggs A."/>
            <person name="Gujja S."/>
            <person name="Heiman D."/>
            <person name="Howarth C."/>
            <person name="Larson L."/>
            <person name="Lui A."/>
            <person name="MacDonald P.J.P."/>
            <person name="Montmayeur A."/>
            <person name="Murphy C."/>
            <person name="Neiman D."/>
            <person name="Pearson M."/>
            <person name="Priest M."/>
            <person name="Roberts A."/>
            <person name="Saif S."/>
            <person name="Shea T."/>
            <person name="Shenoy N."/>
            <person name="Sisk P."/>
            <person name="Stolte C."/>
            <person name="Sykes S."/>
            <person name="Wortman J."/>
            <person name="Nusbaum C."/>
            <person name="Birren B."/>
        </authorList>
    </citation>
    <scope>NUCLEOTIDE SEQUENCE [LARGE SCALE GENOMIC DNA]</scope>
    <source>
        <strain evidence="1">54006</strain>
    </source>
</reference>
<dbReference type="VEuPathDB" id="FungiDB:FOIG_14661"/>
<gene>
    <name evidence="1" type="ORF">FOIG_14661</name>
</gene>
<organism evidence="1">
    <name type="scientific">Fusarium odoratissimum (strain NRRL 54006)</name>
    <dbReference type="NCBI Taxonomy" id="1089451"/>
    <lineage>
        <taxon>Eukaryota</taxon>
        <taxon>Fungi</taxon>
        <taxon>Dikarya</taxon>
        <taxon>Ascomycota</taxon>
        <taxon>Pezizomycotina</taxon>
        <taxon>Sordariomycetes</taxon>
        <taxon>Hypocreomycetidae</taxon>
        <taxon>Hypocreales</taxon>
        <taxon>Nectriaceae</taxon>
        <taxon>Fusarium</taxon>
        <taxon>Fusarium oxysporum species complex</taxon>
        <taxon>Fusarium oxysporum f. sp. cubense (strain race 4)</taxon>
    </lineage>
</organism>
<dbReference type="AlphaFoldDB" id="X0J793"/>
<accession>X0J793</accession>
<reference evidence="1" key="2">
    <citation type="submission" date="2012-05" db="EMBL/GenBank/DDBJ databases">
        <title>The Genome Annotation of Fusarium oxysporum II5.</title>
        <authorList>
            <consortium name="The Broad Institute Genomics Platform"/>
            <person name="Ma L.-J."/>
            <person name="Corby-Kistler H."/>
            <person name="Broz K."/>
            <person name="Gale L.R."/>
            <person name="Jonkers W."/>
            <person name="O'Donnell K."/>
            <person name="Ploetz R."/>
            <person name="Steinberg C."/>
            <person name="Schwartz D.C."/>
            <person name="VanEtten H."/>
            <person name="Zhou S."/>
            <person name="Young S.K."/>
            <person name="Zeng Q."/>
            <person name="Gargeya S."/>
            <person name="Fitzgerald M."/>
            <person name="Abouelleil A."/>
            <person name="Alvarado L."/>
            <person name="Chapman S.B."/>
            <person name="Gainer-Dewar J."/>
            <person name="Goldberg J."/>
            <person name="Griggs A."/>
            <person name="Gujja S."/>
            <person name="Hansen M."/>
            <person name="Howarth C."/>
            <person name="Imamovic A."/>
            <person name="Ireland A."/>
            <person name="Larimer J."/>
            <person name="McCowan C."/>
            <person name="Murphy C."/>
            <person name="Pearson M."/>
            <person name="Poon T.W."/>
            <person name="Priest M."/>
            <person name="Roberts A."/>
            <person name="Saif S."/>
            <person name="Shea T."/>
            <person name="Sykes S."/>
            <person name="Wortman J."/>
            <person name="Nusbaum C."/>
            <person name="Birren B."/>
        </authorList>
    </citation>
    <scope>NUCLEOTIDE SEQUENCE</scope>
    <source>
        <strain evidence="1">54006</strain>
    </source>
</reference>
<dbReference type="RefSeq" id="XP_031054311.1">
    <property type="nucleotide sequence ID" value="XM_031215935.1"/>
</dbReference>
<dbReference type="HOGENOM" id="CLU_128849_0_0_1"/>
<dbReference type="Proteomes" id="UP000030685">
    <property type="component" value="Unassembled WGS sequence"/>
</dbReference>
<sequence length="196" mass="22009">MATNAPAVMPRINISYSIFVQFLNNINKGIFRDASIDALGKVQKVHQAQSRFLIWYPDLTAVVLGPAKPPSHRYPSHNEIDKTSRFYSGQENERNMLKPLEEVTASLERQLDCIQLEINKLNPYRGPKDTYGMYHGVLVDAELAKADKEDGTGGIEEQMMEKEIQMSMVLNLVGVCRILERKDLVLRTATGVVMGG</sequence>
<evidence type="ECO:0000313" key="1">
    <source>
        <dbReference type="EMBL" id="EXL92221.1"/>
    </source>
</evidence>